<dbReference type="PROSITE" id="PS50889">
    <property type="entry name" value="S4"/>
    <property type="match status" value="1"/>
</dbReference>
<gene>
    <name evidence="3" type="primary">rps4</name>
</gene>
<dbReference type="InterPro" id="IPR002942">
    <property type="entry name" value="S4_RNA-bd"/>
</dbReference>
<dbReference type="GO" id="GO:0003723">
    <property type="term" value="F:RNA binding"/>
    <property type="evidence" value="ECO:0007669"/>
    <property type="project" value="UniProtKB-KW"/>
</dbReference>
<dbReference type="GO" id="GO:0005840">
    <property type="term" value="C:ribosome"/>
    <property type="evidence" value="ECO:0007669"/>
    <property type="project" value="UniProtKB-KW"/>
</dbReference>
<keyword evidence="1" id="KW-0694">RNA-binding</keyword>
<name>A0A481XKJ9_9STRA</name>
<dbReference type="EMBL" id="MH259702">
    <property type="protein sequence ID" value="QBK37920.1"/>
    <property type="molecule type" value="Genomic_DNA"/>
</dbReference>
<dbReference type="Pfam" id="PF01479">
    <property type="entry name" value="S4"/>
    <property type="match status" value="1"/>
</dbReference>
<evidence type="ECO:0000259" key="2">
    <source>
        <dbReference type="SMART" id="SM00363"/>
    </source>
</evidence>
<evidence type="ECO:0000256" key="1">
    <source>
        <dbReference type="PROSITE-ProRule" id="PRU00182"/>
    </source>
</evidence>
<protein>
    <submittedName>
        <fullName evidence="3">Ribosomal protein S4</fullName>
    </submittedName>
</protein>
<keyword evidence="3" id="KW-0687">Ribonucleoprotein</keyword>
<dbReference type="InterPro" id="IPR036986">
    <property type="entry name" value="S4_RNA-bd_sf"/>
</dbReference>
<keyword evidence="3" id="KW-0496">Mitochondrion</keyword>
<dbReference type="Gene3D" id="3.10.290.10">
    <property type="entry name" value="RNA-binding S4 domain"/>
    <property type="match status" value="1"/>
</dbReference>
<organism evidence="3">
    <name type="scientific">Aurantiochytrium acetophilum</name>
    <dbReference type="NCBI Taxonomy" id="2172886"/>
    <lineage>
        <taxon>Eukaryota</taxon>
        <taxon>Sar</taxon>
        <taxon>Stramenopiles</taxon>
        <taxon>Bigyra</taxon>
        <taxon>Labyrinthulomycetes</taxon>
        <taxon>Thraustochytrida</taxon>
        <taxon>Thraustochytriidae</taxon>
        <taxon>Aurantiochytrium</taxon>
    </lineage>
</organism>
<proteinExistence type="predicted"/>
<reference evidence="3" key="1">
    <citation type="submission" date="2018-04" db="EMBL/GenBank/DDBJ databases">
        <title>Morphology and molecular phylogeny of Aurantiochytrium acetophilum sp. nov. (Labyrinthulales, Thraustochytriaceae) and its complete genome.</title>
        <authorList>
            <person name="Ganuza E."/>
            <person name="Andersen R.A."/>
            <person name="Yang S."/>
        </authorList>
    </citation>
    <scope>NUCLEOTIDE SEQUENCE</scope>
</reference>
<dbReference type="AlphaFoldDB" id="A0A481XKJ9"/>
<accession>A0A481XKJ9</accession>
<sequence length="165" mass="18708">MLKFKQLKKLKINPIYSQKFVAHCCKPQNTWVSILKQAQKNRVSSFVRLHAIKKDVFNQRKQVKYTYGSSSPSPLKLDFLIWSSRFYPSLLAARHAVCSSKVVVNGIVQKNPNFILSAGDLVHIQGNITIDGSFFTTVNQNVALQAIIPQNLEISFSTRSFVVCY</sequence>
<feature type="domain" description="RNA-binding S4" evidence="2">
    <location>
        <begin position="75"/>
        <end position="134"/>
    </location>
</feature>
<dbReference type="SUPFAM" id="SSF55174">
    <property type="entry name" value="Alpha-L RNA-binding motif"/>
    <property type="match status" value="1"/>
</dbReference>
<dbReference type="SMART" id="SM00363">
    <property type="entry name" value="S4"/>
    <property type="match status" value="1"/>
</dbReference>
<keyword evidence="3" id="KW-0689">Ribosomal protein</keyword>
<geneLocation type="mitochondrion" evidence="3"/>
<evidence type="ECO:0000313" key="3">
    <source>
        <dbReference type="EMBL" id="QBK37920.1"/>
    </source>
</evidence>